<comment type="caution">
    <text evidence="1">The sequence shown here is derived from an EMBL/GenBank/DDBJ whole genome shotgun (WGS) entry which is preliminary data.</text>
</comment>
<proteinExistence type="predicted"/>
<gene>
    <name evidence="1" type="ORF">CEP54_016293</name>
</gene>
<name>A0A428NFQ3_9HYPO</name>
<accession>A0A428NFQ3</accession>
<dbReference type="EMBL" id="NKCI01000609">
    <property type="protein sequence ID" value="RSL39583.1"/>
    <property type="molecule type" value="Genomic_DNA"/>
</dbReference>
<dbReference type="AlphaFoldDB" id="A0A428NFQ3"/>
<protein>
    <submittedName>
        <fullName evidence="1">Uncharacterized protein</fullName>
    </submittedName>
</protein>
<keyword evidence="2" id="KW-1185">Reference proteome</keyword>
<reference evidence="1 2" key="1">
    <citation type="submission" date="2017-06" db="EMBL/GenBank/DDBJ databases">
        <title>Comparative genomic analysis of Ambrosia Fusariam Clade fungi.</title>
        <authorList>
            <person name="Stajich J.E."/>
            <person name="Carrillo J."/>
            <person name="Kijimoto T."/>
            <person name="Eskalen A."/>
            <person name="O'Donnell K."/>
            <person name="Kasson M."/>
        </authorList>
    </citation>
    <scope>NUCLEOTIDE SEQUENCE [LARGE SCALE GENOMIC DNA]</scope>
    <source>
        <strain evidence="1 2">NRRL62584</strain>
    </source>
</reference>
<evidence type="ECO:0000313" key="1">
    <source>
        <dbReference type="EMBL" id="RSL39583.1"/>
    </source>
</evidence>
<evidence type="ECO:0000313" key="2">
    <source>
        <dbReference type="Proteomes" id="UP000288168"/>
    </source>
</evidence>
<dbReference type="Proteomes" id="UP000288168">
    <property type="component" value="Unassembled WGS sequence"/>
</dbReference>
<sequence length="69" mass="7699">MQSYLSSRYLNSSNLMAPSQVMAAIALPLAFWDVPSPPRQKSARHFFLALCLAKANRSSMRFKSSEYAG</sequence>
<organism evidence="1 2">
    <name type="scientific">Fusarium duplospermum</name>
    <dbReference type="NCBI Taxonomy" id="1325734"/>
    <lineage>
        <taxon>Eukaryota</taxon>
        <taxon>Fungi</taxon>
        <taxon>Dikarya</taxon>
        <taxon>Ascomycota</taxon>
        <taxon>Pezizomycotina</taxon>
        <taxon>Sordariomycetes</taxon>
        <taxon>Hypocreomycetidae</taxon>
        <taxon>Hypocreales</taxon>
        <taxon>Nectriaceae</taxon>
        <taxon>Fusarium</taxon>
        <taxon>Fusarium solani species complex</taxon>
    </lineage>
</organism>